<gene>
    <name evidence="7" type="ORF">S12H4_03833</name>
</gene>
<evidence type="ECO:0000256" key="3">
    <source>
        <dbReference type="ARBA" id="ARBA00023002"/>
    </source>
</evidence>
<dbReference type="GO" id="GO:0016491">
    <property type="term" value="F:oxidoreductase activity"/>
    <property type="evidence" value="ECO:0007669"/>
    <property type="project" value="UniProtKB-KW"/>
</dbReference>
<evidence type="ECO:0000313" key="7">
    <source>
        <dbReference type="EMBL" id="GAI72249.1"/>
    </source>
</evidence>
<evidence type="ECO:0000256" key="5">
    <source>
        <dbReference type="ARBA" id="ARBA00023014"/>
    </source>
</evidence>
<keyword evidence="1" id="KW-0004">4Fe-4S</keyword>
<evidence type="ECO:0000256" key="1">
    <source>
        <dbReference type="ARBA" id="ARBA00022485"/>
    </source>
</evidence>
<organism evidence="7">
    <name type="scientific">marine sediment metagenome</name>
    <dbReference type="NCBI Taxonomy" id="412755"/>
    <lineage>
        <taxon>unclassified sequences</taxon>
        <taxon>metagenomes</taxon>
        <taxon>ecological metagenomes</taxon>
    </lineage>
</organism>
<dbReference type="PANTHER" id="PTHR43255">
    <property type="entry name" value="IRON-SULFUR-BINDING OXIDOREDUCTASE FADF-RELATED-RELATED"/>
    <property type="match status" value="1"/>
</dbReference>
<keyword evidence="3" id="KW-0560">Oxidoreductase</keyword>
<evidence type="ECO:0000259" key="6">
    <source>
        <dbReference type="Pfam" id="PF02754"/>
    </source>
</evidence>
<dbReference type="EMBL" id="BARW01001123">
    <property type="protein sequence ID" value="GAI72249.1"/>
    <property type="molecule type" value="Genomic_DNA"/>
</dbReference>
<sequence>MTTLRPLLNQDGFFEGKNLLTWGIQQNKLKWTDNLARIFYECSLCLACTQQCQIPELHTYAGEWLMAMREEAVRAGFGPMPEQKQYTKYVEELHNPYGEKNESRQDWFPSDAFQSPNAKLAYFVGCTSSYREKEIAISTVRILNTLGIDFKILENESCCGSPVYMTGQVDYARKIAEDNVEMFKNSGVEKIITSCAGCYRALKDIYPKKFGIKHGIEILHLPEFILRNLKNGTIKFKQNVNMKITYHDPCHIGRHMGMYKEPR</sequence>
<keyword evidence="5" id="KW-0411">Iron-sulfur</keyword>
<dbReference type="Pfam" id="PF02754">
    <property type="entry name" value="CCG"/>
    <property type="match status" value="1"/>
</dbReference>
<feature type="non-terminal residue" evidence="7">
    <location>
        <position position="263"/>
    </location>
</feature>
<keyword evidence="2" id="KW-0479">Metal-binding</keyword>
<dbReference type="PANTHER" id="PTHR43255:SF1">
    <property type="entry name" value="IRON-SULFUR-BINDING OXIDOREDUCTASE FADF-RELATED"/>
    <property type="match status" value="1"/>
</dbReference>
<dbReference type="InterPro" id="IPR051460">
    <property type="entry name" value="HdrC_iron-sulfur_subunit"/>
</dbReference>
<keyword evidence="4" id="KW-0408">Iron</keyword>
<reference evidence="7" key="1">
    <citation type="journal article" date="2014" name="Front. Microbiol.">
        <title>High frequency of phylogenetically diverse reductive dehalogenase-homologous genes in deep subseafloor sedimentary metagenomes.</title>
        <authorList>
            <person name="Kawai M."/>
            <person name="Futagami T."/>
            <person name="Toyoda A."/>
            <person name="Takaki Y."/>
            <person name="Nishi S."/>
            <person name="Hori S."/>
            <person name="Arai W."/>
            <person name="Tsubouchi T."/>
            <person name="Morono Y."/>
            <person name="Uchiyama I."/>
            <person name="Ito T."/>
            <person name="Fujiyama A."/>
            <person name="Inagaki F."/>
            <person name="Takami H."/>
        </authorList>
    </citation>
    <scope>NUCLEOTIDE SEQUENCE</scope>
    <source>
        <strain evidence="7">Expedition CK06-06</strain>
    </source>
</reference>
<dbReference type="GO" id="GO:0051539">
    <property type="term" value="F:4 iron, 4 sulfur cluster binding"/>
    <property type="evidence" value="ECO:0007669"/>
    <property type="project" value="UniProtKB-KW"/>
</dbReference>
<dbReference type="GO" id="GO:0046872">
    <property type="term" value="F:metal ion binding"/>
    <property type="evidence" value="ECO:0007669"/>
    <property type="project" value="UniProtKB-KW"/>
</dbReference>
<evidence type="ECO:0000256" key="2">
    <source>
        <dbReference type="ARBA" id="ARBA00022723"/>
    </source>
</evidence>
<feature type="domain" description="Cysteine-rich" evidence="6">
    <location>
        <begin position="121"/>
        <end position="203"/>
    </location>
</feature>
<comment type="caution">
    <text evidence="7">The sequence shown here is derived from an EMBL/GenBank/DDBJ whole genome shotgun (WGS) entry which is preliminary data.</text>
</comment>
<evidence type="ECO:0000256" key="4">
    <source>
        <dbReference type="ARBA" id="ARBA00023004"/>
    </source>
</evidence>
<dbReference type="AlphaFoldDB" id="X1SWQ0"/>
<name>X1SWQ0_9ZZZZ</name>
<accession>X1SWQ0</accession>
<dbReference type="GO" id="GO:0005886">
    <property type="term" value="C:plasma membrane"/>
    <property type="evidence" value="ECO:0007669"/>
    <property type="project" value="TreeGrafter"/>
</dbReference>
<dbReference type="InterPro" id="IPR004017">
    <property type="entry name" value="Cys_rich_dom"/>
</dbReference>
<proteinExistence type="predicted"/>
<protein>
    <recommendedName>
        <fullName evidence="6">Cysteine-rich domain-containing protein</fullName>
    </recommendedName>
</protein>